<organism evidence="6 7">
    <name type="scientific">Thalassospira xiamenensis</name>
    <dbReference type="NCBI Taxonomy" id="220697"/>
    <lineage>
        <taxon>Bacteria</taxon>
        <taxon>Pseudomonadati</taxon>
        <taxon>Pseudomonadota</taxon>
        <taxon>Alphaproteobacteria</taxon>
        <taxon>Rhodospirillales</taxon>
        <taxon>Thalassospiraceae</taxon>
        <taxon>Thalassospira</taxon>
    </lineage>
</organism>
<dbReference type="Pfam" id="PF04193">
    <property type="entry name" value="PQ-loop"/>
    <property type="match status" value="1"/>
</dbReference>
<evidence type="ECO:0000313" key="7">
    <source>
        <dbReference type="Proteomes" id="UP000219068"/>
    </source>
</evidence>
<evidence type="ECO:0000313" key="6">
    <source>
        <dbReference type="EMBL" id="SOB93755.1"/>
    </source>
</evidence>
<sequence>MIMSFETALGLLAGSLTTIAFLPQVIRTWRTRSTADISLVMFLILCTGIALWLVYGLIRGDWPVIIANGFTLVLASTILFFKLRHG</sequence>
<evidence type="ECO:0000256" key="3">
    <source>
        <dbReference type="ARBA" id="ARBA00022989"/>
    </source>
</evidence>
<evidence type="ECO:0000256" key="5">
    <source>
        <dbReference type="SAM" id="Phobius"/>
    </source>
</evidence>
<gene>
    <name evidence="6" type="ORF">SAMN05428964_101829</name>
</gene>
<dbReference type="SMART" id="SM00679">
    <property type="entry name" value="CTNS"/>
    <property type="match status" value="1"/>
</dbReference>
<dbReference type="Gene3D" id="1.20.1280.290">
    <property type="match status" value="1"/>
</dbReference>
<evidence type="ECO:0000256" key="1">
    <source>
        <dbReference type="ARBA" id="ARBA00004141"/>
    </source>
</evidence>
<keyword evidence="3 5" id="KW-1133">Transmembrane helix</keyword>
<dbReference type="GO" id="GO:0051119">
    <property type="term" value="F:sugar transmembrane transporter activity"/>
    <property type="evidence" value="ECO:0007669"/>
    <property type="project" value="InterPro"/>
</dbReference>
<dbReference type="InterPro" id="IPR006603">
    <property type="entry name" value="PQ-loop_rpt"/>
</dbReference>
<keyword evidence="4 5" id="KW-0472">Membrane</keyword>
<dbReference type="AlphaFoldDB" id="A0A285RHZ4"/>
<feature type="transmembrane region" description="Helical" evidence="5">
    <location>
        <begin position="38"/>
        <end position="58"/>
    </location>
</feature>
<proteinExistence type="predicted"/>
<evidence type="ECO:0000256" key="2">
    <source>
        <dbReference type="ARBA" id="ARBA00022692"/>
    </source>
</evidence>
<dbReference type="Proteomes" id="UP000219068">
    <property type="component" value="Unassembled WGS sequence"/>
</dbReference>
<reference evidence="6 7" key="1">
    <citation type="submission" date="2017-08" db="EMBL/GenBank/DDBJ databases">
        <authorList>
            <person name="de Groot N.N."/>
        </authorList>
    </citation>
    <scope>NUCLEOTIDE SEQUENCE [LARGE SCALE GENOMIC DNA]</scope>
    <source>
        <strain evidence="6 7">USBA 78</strain>
    </source>
</reference>
<feature type="transmembrane region" description="Helical" evidence="5">
    <location>
        <begin position="6"/>
        <end position="26"/>
    </location>
</feature>
<accession>A0A285RHZ4</accession>
<dbReference type="EMBL" id="OBMM01000001">
    <property type="protein sequence ID" value="SOB93755.1"/>
    <property type="molecule type" value="Genomic_DNA"/>
</dbReference>
<comment type="subcellular location">
    <subcellularLocation>
        <location evidence="1">Membrane</location>
        <topology evidence="1">Multi-pass membrane protein</topology>
    </subcellularLocation>
</comment>
<evidence type="ECO:0000256" key="4">
    <source>
        <dbReference type="ARBA" id="ARBA00023136"/>
    </source>
</evidence>
<dbReference type="InterPro" id="IPR047662">
    <property type="entry name" value="SemiSWEET"/>
</dbReference>
<keyword evidence="2 5" id="KW-0812">Transmembrane</keyword>
<protein>
    <submittedName>
        <fullName evidence="6">MtN3 and saliva related transmembrane protein</fullName>
    </submittedName>
</protein>
<feature type="transmembrane region" description="Helical" evidence="5">
    <location>
        <begin position="64"/>
        <end position="83"/>
    </location>
</feature>
<dbReference type="RefSeq" id="WP_082832760.1">
    <property type="nucleotide sequence ID" value="NZ_JPWJ01000013.1"/>
</dbReference>
<dbReference type="GO" id="GO:0016020">
    <property type="term" value="C:membrane"/>
    <property type="evidence" value="ECO:0007669"/>
    <property type="project" value="UniProtKB-SubCell"/>
</dbReference>
<dbReference type="NCBIfam" id="NF037968">
    <property type="entry name" value="SemiSWEET_2"/>
    <property type="match status" value="1"/>
</dbReference>
<name>A0A285RHZ4_9PROT</name>